<evidence type="ECO:0000256" key="2">
    <source>
        <dbReference type="ARBA" id="ARBA00038157"/>
    </source>
</evidence>
<evidence type="ECO:0000313" key="4">
    <source>
        <dbReference type="Proteomes" id="UP000515154"/>
    </source>
</evidence>
<dbReference type="InterPro" id="IPR023210">
    <property type="entry name" value="NADP_OxRdtase_dom"/>
</dbReference>
<dbReference type="InterPro" id="IPR050523">
    <property type="entry name" value="AKR_Detox_Biosynth"/>
</dbReference>
<gene>
    <name evidence="5" type="primary">LOC115225752</name>
</gene>
<dbReference type="SUPFAM" id="SSF51430">
    <property type="entry name" value="NAD(P)-linked oxidoreductase"/>
    <property type="match status" value="1"/>
</dbReference>
<reference evidence="5" key="1">
    <citation type="submission" date="2025-08" db="UniProtKB">
        <authorList>
            <consortium name="RefSeq"/>
        </authorList>
    </citation>
    <scope>IDENTIFICATION</scope>
</reference>
<dbReference type="PANTHER" id="PTHR43364">
    <property type="entry name" value="NADH-SPECIFIC METHYLGLYOXAL REDUCTASE-RELATED"/>
    <property type="match status" value="1"/>
</dbReference>
<dbReference type="InterPro" id="IPR036812">
    <property type="entry name" value="NAD(P)_OxRdtase_dom_sf"/>
</dbReference>
<proteinExistence type="inferred from homology"/>
<sequence length="361" mass="40514">MVLNVDYNYLGSSGMKVSNICFGTMTFGSTTERTNRPGQLDPTGSYQLLDHFAECGGNFIDTADVYTDRQSETIVGNWLSSKERSRYVIATKVRFNNNPKDPTDVNAVGLSRKHIVAGLEKSLECLQTNYVDLYQAHCWDSGTPIKETLLTFHDLQRAGKIHHIGVSNFCGWQLQKTVDLANHIGMSSILTLQQQYSLMERNAEFEEFQVCQNDGISILPWSPLKGGFLSGKFKRTEAPSAETRIGYTALDEKNRTLEIQPGWSALQSRDDVWLLLDAMTKIAQNHNKSVAQVAIRWLLQRKMVASVIFGAKTMNQLDDNIGASSGWELTCEEMETLNDLSAPVKKYPHTVNAKFNAMRLK</sequence>
<dbReference type="Pfam" id="PF00248">
    <property type="entry name" value="Aldo_ket_red"/>
    <property type="match status" value="1"/>
</dbReference>
<feature type="domain" description="NADP-dependent oxidoreductase" evidence="3">
    <location>
        <begin position="19"/>
        <end position="340"/>
    </location>
</feature>
<dbReference type="InterPro" id="IPR020471">
    <property type="entry name" value="AKR"/>
</dbReference>
<keyword evidence="1" id="KW-0560">Oxidoreductase</keyword>
<evidence type="ECO:0000313" key="5">
    <source>
        <dbReference type="RefSeq" id="XP_029652556.1"/>
    </source>
</evidence>
<dbReference type="AlphaFoldDB" id="A0A6P7TUP5"/>
<dbReference type="GO" id="GO:0016491">
    <property type="term" value="F:oxidoreductase activity"/>
    <property type="evidence" value="ECO:0007669"/>
    <property type="project" value="UniProtKB-KW"/>
</dbReference>
<protein>
    <submittedName>
        <fullName evidence="5">1-deoxyxylulose-5-phosphate synthase YajO-like</fullName>
    </submittedName>
</protein>
<dbReference type="GO" id="GO:0005829">
    <property type="term" value="C:cytosol"/>
    <property type="evidence" value="ECO:0007669"/>
    <property type="project" value="UniProtKB-ARBA"/>
</dbReference>
<comment type="similarity">
    <text evidence="2">Belongs to the aldo/keto reductase family. Aldo/keto reductase 2 subfamily.</text>
</comment>
<dbReference type="PRINTS" id="PR00069">
    <property type="entry name" value="ALDKETRDTASE"/>
</dbReference>
<dbReference type="FunFam" id="3.20.20.100:FF:000004">
    <property type="entry name" value="Oxidoreductase, aldo/keto reductase"/>
    <property type="match status" value="1"/>
</dbReference>
<evidence type="ECO:0000256" key="1">
    <source>
        <dbReference type="ARBA" id="ARBA00023002"/>
    </source>
</evidence>
<evidence type="ECO:0000259" key="3">
    <source>
        <dbReference type="Pfam" id="PF00248"/>
    </source>
</evidence>
<dbReference type="KEGG" id="osn:115225752"/>
<dbReference type="RefSeq" id="XP_029652556.1">
    <property type="nucleotide sequence ID" value="XM_029796696.2"/>
</dbReference>
<keyword evidence="4" id="KW-1185">Reference proteome</keyword>
<name>A0A6P7TUP5_9MOLL</name>
<dbReference type="PANTHER" id="PTHR43364:SF4">
    <property type="entry name" value="NAD(P)-LINKED OXIDOREDUCTASE SUPERFAMILY PROTEIN"/>
    <property type="match status" value="1"/>
</dbReference>
<accession>A0A6P7TUP5</accession>
<organism evidence="4 5">
    <name type="scientific">Octopus sinensis</name>
    <name type="common">East Asian common octopus</name>
    <dbReference type="NCBI Taxonomy" id="2607531"/>
    <lineage>
        <taxon>Eukaryota</taxon>
        <taxon>Metazoa</taxon>
        <taxon>Spiralia</taxon>
        <taxon>Lophotrochozoa</taxon>
        <taxon>Mollusca</taxon>
        <taxon>Cephalopoda</taxon>
        <taxon>Coleoidea</taxon>
        <taxon>Octopodiformes</taxon>
        <taxon>Octopoda</taxon>
        <taxon>Incirrata</taxon>
        <taxon>Octopodidae</taxon>
        <taxon>Octopus</taxon>
    </lineage>
</organism>
<dbReference type="Proteomes" id="UP000515154">
    <property type="component" value="Linkage group LG28"/>
</dbReference>
<dbReference type="Gene3D" id="3.20.20.100">
    <property type="entry name" value="NADP-dependent oxidoreductase domain"/>
    <property type="match status" value="1"/>
</dbReference>